<evidence type="ECO:0000256" key="1">
    <source>
        <dbReference type="SAM" id="Phobius"/>
    </source>
</evidence>
<name>A0A481ZKC0_9AGAM</name>
<keyword evidence="1" id="KW-0812">Transmembrane</keyword>
<organism evidence="2">
    <name type="scientific">Phlebopus portentosus</name>
    <dbReference type="NCBI Taxonomy" id="80661"/>
    <lineage>
        <taxon>Eukaryota</taxon>
        <taxon>Fungi</taxon>
        <taxon>Dikarya</taxon>
        <taxon>Basidiomycota</taxon>
        <taxon>Agaricomycotina</taxon>
        <taxon>Agaricomycetes</taxon>
        <taxon>Agaricomycetidae</taxon>
        <taxon>Boletales</taxon>
        <taxon>Sclerodermatineae</taxon>
        <taxon>Boletinellaceae</taxon>
        <taxon>Phlebopus</taxon>
    </lineage>
</organism>
<keyword evidence="1" id="KW-0472">Membrane</keyword>
<reference evidence="2" key="1">
    <citation type="journal article" date="2017" name="Mitochondrial DNA Part B Resour">
        <title>The complete mitochondrial genome of the edible Basidiomycete mushroom Phlebopus Portentosus.</title>
        <authorList>
            <person name="Jiang L."/>
            <person name="Yang D."/>
            <person name="Cao Y."/>
            <person name="Wang P."/>
            <person name="Zhang Y."/>
            <person name="Zhang K.-Q."/>
            <person name="Xu J."/>
            <person name="Zhang Y."/>
        </authorList>
    </citation>
    <scope>NUCLEOTIDE SEQUENCE</scope>
</reference>
<keyword evidence="2" id="KW-0496">Mitochondrion</keyword>
<protein>
    <submittedName>
        <fullName evidence="2">Uncharacterized protein</fullName>
    </submittedName>
</protein>
<gene>
    <name evidence="2" type="primary">orf100</name>
</gene>
<evidence type="ECO:0000313" key="2">
    <source>
        <dbReference type="EMBL" id="QBL02053.1"/>
    </source>
</evidence>
<sequence>MLISKMCIKLLFGYILIVCFVLRLLGFNSVIGFFNNMYYLKKYIYVVGILILIYLMVELLILYLFMTKKIKISEILPESIIDWLKAIEHFSTNTEKIKNI</sequence>
<geneLocation type="mitochondrion" evidence="2"/>
<accession>A0A481ZKC0</accession>
<feature type="transmembrane region" description="Helical" evidence="1">
    <location>
        <begin position="12"/>
        <end position="31"/>
    </location>
</feature>
<proteinExistence type="predicted"/>
<keyword evidence="1" id="KW-1133">Transmembrane helix</keyword>
<dbReference type="AlphaFoldDB" id="A0A481ZKC0"/>
<dbReference type="EMBL" id="MK571437">
    <property type="protein sequence ID" value="QBL02053.1"/>
    <property type="molecule type" value="Genomic_DNA"/>
</dbReference>
<feature type="transmembrane region" description="Helical" evidence="1">
    <location>
        <begin position="43"/>
        <end position="65"/>
    </location>
</feature>
<reference evidence="2" key="2">
    <citation type="submission" date="2019-02" db="EMBL/GenBank/DDBJ databases">
        <authorList>
            <person name="Jiang L."/>
            <person name="Yang D."/>
            <person name="Xu J."/>
            <person name="Zhang Y."/>
        </authorList>
    </citation>
    <scope>NUCLEOTIDE SEQUENCE</scope>
</reference>